<dbReference type="AlphaFoldDB" id="A0A1Y5FDG6"/>
<proteinExistence type="predicted"/>
<dbReference type="EMBL" id="MAAO01000001">
    <property type="protein sequence ID" value="OUS00324.1"/>
    <property type="molecule type" value="Genomic_DNA"/>
</dbReference>
<comment type="caution">
    <text evidence="2">The sequence shown here is derived from an EMBL/GenBank/DDBJ whole genome shotgun (WGS) entry which is preliminary data.</text>
</comment>
<organism evidence="2 3">
    <name type="scientific">Halobacteriovorax marinus</name>
    <dbReference type="NCBI Taxonomy" id="97084"/>
    <lineage>
        <taxon>Bacteria</taxon>
        <taxon>Pseudomonadati</taxon>
        <taxon>Bdellovibrionota</taxon>
        <taxon>Bacteriovoracia</taxon>
        <taxon>Bacteriovoracales</taxon>
        <taxon>Halobacteriovoraceae</taxon>
        <taxon>Halobacteriovorax</taxon>
    </lineage>
</organism>
<gene>
    <name evidence="2" type="ORF">A9Q84_00290</name>
</gene>
<feature type="transmembrane region" description="Helical" evidence="1">
    <location>
        <begin position="43"/>
        <end position="59"/>
    </location>
</feature>
<sequence length="86" mass="10038">MHNNQDFPKFLNQSPLLFGVNVWTVLSTMMIVGVLMIFNCNEFHALVIAGVYFLISLFVQKKLEKSYLQHRVRKPKTGKLYGRYSK</sequence>
<keyword evidence="1" id="KW-1133">Transmembrane helix</keyword>
<feature type="transmembrane region" description="Helical" evidence="1">
    <location>
        <begin position="16"/>
        <end position="37"/>
    </location>
</feature>
<evidence type="ECO:0000256" key="1">
    <source>
        <dbReference type="SAM" id="Phobius"/>
    </source>
</evidence>
<accession>A0A1Y5FDG6</accession>
<keyword evidence="1" id="KW-0472">Membrane</keyword>
<dbReference type="Proteomes" id="UP000196531">
    <property type="component" value="Unassembled WGS sequence"/>
</dbReference>
<protein>
    <submittedName>
        <fullName evidence="2">Uncharacterized protein</fullName>
    </submittedName>
</protein>
<evidence type="ECO:0000313" key="2">
    <source>
        <dbReference type="EMBL" id="OUS00324.1"/>
    </source>
</evidence>
<evidence type="ECO:0000313" key="3">
    <source>
        <dbReference type="Proteomes" id="UP000196531"/>
    </source>
</evidence>
<keyword evidence="1" id="KW-0812">Transmembrane</keyword>
<reference evidence="3" key="1">
    <citation type="journal article" date="2017" name="Proc. Natl. Acad. Sci. U.S.A.">
        <title>Simulation of Deepwater Horizon oil plume reveals substrate specialization within a complex community of hydrocarbon-degraders.</title>
        <authorList>
            <person name="Hu P."/>
            <person name="Dubinsky E.A."/>
            <person name="Probst A.J."/>
            <person name="Wang J."/>
            <person name="Sieber C.M.K."/>
            <person name="Tom L.M."/>
            <person name="Gardinali P."/>
            <person name="Banfield J.F."/>
            <person name="Atlas R.M."/>
            <person name="Andersen G.L."/>
        </authorList>
    </citation>
    <scope>NUCLEOTIDE SEQUENCE [LARGE SCALE GENOMIC DNA]</scope>
</reference>
<name>A0A1Y5FDG6_9BACT</name>